<dbReference type="EMBL" id="CAIIXF020000006">
    <property type="protein sequence ID" value="CAH1787804.1"/>
    <property type="molecule type" value="Genomic_DNA"/>
</dbReference>
<protein>
    <recommendedName>
        <fullName evidence="2">N-acetyltransferase domain-containing protein</fullName>
    </recommendedName>
</protein>
<evidence type="ECO:0000256" key="1">
    <source>
        <dbReference type="ARBA" id="ARBA00022679"/>
    </source>
</evidence>
<evidence type="ECO:0000259" key="2">
    <source>
        <dbReference type="PROSITE" id="PS51186"/>
    </source>
</evidence>
<dbReference type="PANTHER" id="PTHR13947">
    <property type="entry name" value="GNAT FAMILY N-ACETYLTRANSFERASE"/>
    <property type="match status" value="1"/>
</dbReference>
<comment type="caution">
    <text evidence="3">The sequence shown here is derived from an EMBL/GenBank/DDBJ whole genome shotgun (WGS) entry which is preliminary data.</text>
</comment>
<evidence type="ECO:0000313" key="4">
    <source>
        <dbReference type="Proteomes" id="UP000749559"/>
    </source>
</evidence>
<accession>A0A8J1YD75</accession>
<dbReference type="Gene3D" id="3.40.630.30">
    <property type="match status" value="1"/>
</dbReference>
<dbReference type="PROSITE" id="PS51186">
    <property type="entry name" value="GNAT"/>
    <property type="match status" value="1"/>
</dbReference>
<reference evidence="3" key="1">
    <citation type="submission" date="2022-03" db="EMBL/GenBank/DDBJ databases">
        <authorList>
            <person name="Martin C."/>
        </authorList>
    </citation>
    <scope>NUCLEOTIDE SEQUENCE</scope>
</reference>
<evidence type="ECO:0000313" key="3">
    <source>
        <dbReference type="EMBL" id="CAH1787804.1"/>
    </source>
</evidence>
<dbReference type="InterPro" id="IPR050769">
    <property type="entry name" value="NAT_camello-type"/>
</dbReference>
<organism evidence="3 4">
    <name type="scientific">Owenia fusiformis</name>
    <name type="common">Polychaete worm</name>
    <dbReference type="NCBI Taxonomy" id="6347"/>
    <lineage>
        <taxon>Eukaryota</taxon>
        <taxon>Metazoa</taxon>
        <taxon>Spiralia</taxon>
        <taxon>Lophotrochozoa</taxon>
        <taxon>Annelida</taxon>
        <taxon>Polychaeta</taxon>
        <taxon>Sedentaria</taxon>
        <taxon>Canalipalpata</taxon>
        <taxon>Sabellida</taxon>
        <taxon>Oweniida</taxon>
        <taxon>Oweniidae</taxon>
        <taxon>Owenia</taxon>
    </lineage>
</organism>
<dbReference type="Proteomes" id="UP000749559">
    <property type="component" value="Unassembled WGS sequence"/>
</dbReference>
<keyword evidence="4" id="KW-1185">Reference proteome</keyword>
<dbReference type="SUPFAM" id="SSF55729">
    <property type="entry name" value="Acyl-CoA N-acyltransferases (Nat)"/>
    <property type="match status" value="1"/>
</dbReference>
<dbReference type="InterPro" id="IPR016181">
    <property type="entry name" value="Acyl_CoA_acyltransferase"/>
</dbReference>
<gene>
    <name evidence="3" type="ORF">OFUS_LOCUS13440</name>
</gene>
<dbReference type="AlphaFoldDB" id="A0A8J1YD75"/>
<proteinExistence type="predicted"/>
<dbReference type="PANTHER" id="PTHR13947:SF37">
    <property type="entry name" value="LD18367P"/>
    <property type="match status" value="1"/>
</dbReference>
<dbReference type="GO" id="GO:0008080">
    <property type="term" value="F:N-acetyltransferase activity"/>
    <property type="evidence" value="ECO:0007669"/>
    <property type="project" value="InterPro"/>
</dbReference>
<feature type="domain" description="N-acetyltransferase" evidence="2">
    <location>
        <begin position="81"/>
        <end position="236"/>
    </location>
</feature>
<name>A0A8J1YD75_OWEFU</name>
<sequence>MMIGLLSREPPIKVKLDELEMRLFDPKKDNWKEVRNMAFTPLKETIPKIMRDLLFHPILSCVLAILAGVTYQIKGSLWSSLVLLVVIYPPLYIFLVWMIPPFEMSKQVDYNKFVEYWTDPAHPLWLLFHKRRLIGSVGLKELDVNTRGELVRLAIAHEYRRNGLAEKLVYTVIEFCEKHKYEELILLTSVYQLGAMKLYEKVGFTKYSRYTLYYITPVLSAVSVQIIGYTMKIPRK</sequence>
<dbReference type="Pfam" id="PF00583">
    <property type="entry name" value="Acetyltransf_1"/>
    <property type="match status" value="1"/>
</dbReference>
<dbReference type="InterPro" id="IPR000182">
    <property type="entry name" value="GNAT_dom"/>
</dbReference>
<keyword evidence="1" id="KW-0808">Transferase</keyword>
<dbReference type="OrthoDB" id="41532at2759"/>
<dbReference type="CDD" id="cd04301">
    <property type="entry name" value="NAT_SF"/>
    <property type="match status" value="1"/>
</dbReference>